<feature type="domain" description="Transposase Tc1-like" evidence="2">
    <location>
        <begin position="40"/>
        <end position="110"/>
    </location>
</feature>
<organism evidence="3 7">
    <name type="scientific">Araneus ventricosus</name>
    <name type="common">Orbweaver spider</name>
    <name type="synonym">Epeira ventricosa</name>
    <dbReference type="NCBI Taxonomy" id="182803"/>
    <lineage>
        <taxon>Eukaryota</taxon>
        <taxon>Metazoa</taxon>
        <taxon>Ecdysozoa</taxon>
        <taxon>Arthropoda</taxon>
        <taxon>Chelicerata</taxon>
        <taxon>Arachnida</taxon>
        <taxon>Araneae</taxon>
        <taxon>Araneomorphae</taxon>
        <taxon>Entelegynae</taxon>
        <taxon>Araneoidea</taxon>
        <taxon>Araneidae</taxon>
        <taxon>Araneus</taxon>
    </lineage>
</organism>
<dbReference type="GO" id="GO:0005634">
    <property type="term" value="C:nucleus"/>
    <property type="evidence" value="ECO:0007669"/>
    <property type="project" value="UniProtKB-SubCell"/>
</dbReference>
<dbReference type="GO" id="GO:0006313">
    <property type="term" value="P:DNA transposition"/>
    <property type="evidence" value="ECO:0007669"/>
    <property type="project" value="InterPro"/>
</dbReference>
<reference evidence="3 7" key="1">
    <citation type="journal article" date="2019" name="Sci. Rep.">
        <title>Orb-weaving spider Araneus ventricosus genome elucidates the spidroin gene catalogue.</title>
        <authorList>
            <person name="Kono N."/>
            <person name="Nakamura H."/>
            <person name="Ohtoshi R."/>
            <person name="Moran D.A.P."/>
            <person name="Shinohara A."/>
            <person name="Yoshida Y."/>
            <person name="Fujiwara M."/>
            <person name="Mori M."/>
            <person name="Tomita M."/>
            <person name="Arakawa K."/>
        </authorList>
    </citation>
    <scope>NUCLEOTIDE SEQUENCE [LARGE SCALE GENOMIC DNA]</scope>
</reference>
<comment type="subcellular location">
    <subcellularLocation>
        <location evidence="1">Nucleus</location>
    </subcellularLocation>
</comment>
<sequence length="111" mass="12548">MLGVSQSVISRLWNRFLKTGNDGRRSGQGCTHATTQNEDQYLTLTARRNCSMNATLLQQYLQRATGTRVSTQTVQNRLYHVYLYACQPMVRVSLTAGHLAACSWWAQEHLG</sequence>
<dbReference type="AlphaFoldDB" id="A0A4Y2FMC9"/>
<evidence type="ECO:0000256" key="1">
    <source>
        <dbReference type="ARBA" id="ARBA00004123"/>
    </source>
</evidence>
<dbReference type="Proteomes" id="UP000499080">
    <property type="component" value="Unassembled WGS sequence"/>
</dbReference>
<keyword evidence="7" id="KW-1185">Reference proteome</keyword>
<dbReference type="Pfam" id="PF01498">
    <property type="entry name" value="HTH_Tnp_Tc3_2"/>
    <property type="match status" value="1"/>
</dbReference>
<comment type="caution">
    <text evidence="3">The sequence shown here is derived from an EMBL/GenBank/DDBJ whole genome shotgun (WGS) entry which is preliminary data.</text>
</comment>
<evidence type="ECO:0000313" key="4">
    <source>
        <dbReference type="EMBL" id="GBM41731.1"/>
    </source>
</evidence>
<dbReference type="GO" id="GO:0015074">
    <property type="term" value="P:DNA integration"/>
    <property type="evidence" value="ECO:0007669"/>
    <property type="project" value="InterPro"/>
</dbReference>
<name>A0A4Y2FMC9_ARAVE</name>
<dbReference type="InterPro" id="IPR009057">
    <property type="entry name" value="Homeodomain-like_sf"/>
</dbReference>
<dbReference type="GO" id="GO:0003677">
    <property type="term" value="F:DNA binding"/>
    <property type="evidence" value="ECO:0007669"/>
    <property type="project" value="InterPro"/>
</dbReference>
<dbReference type="EMBL" id="BGPR01096346">
    <property type="protein sequence ID" value="GBM41743.1"/>
    <property type="molecule type" value="Genomic_DNA"/>
</dbReference>
<accession>A0A4Y2FMC9</accession>
<evidence type="ECO:0000313" key="3">
    <source>
        <dbReference type="EMBL" id="GBM41716.1"/>
    </source>
</evidence>
<dbReference type="SUPFAM" id="SSF46689">
    <property type="entry name" value="Homeodomain-like"/>
    <property type="match status" value="1"/>
</dbReference>
<evidence type="ECO:0000313" key="5">
    <source>
        <dbReference type="EMBL" id="GBM41743.1"/>
    </source>
</evidence>
<proteinExistence type="predicted"/>
<evidence type="ECO:0000313" key="6">
    <source>
        <dbReference type="EMBL" id="GBM41751.1"/>
    </source>
</evidence>
<dbReference type="EMBL" id="BGPR01096344">
    <property type="protein sequence ID" value="GBM41731.1"/>
    <property type="molecule type" value="Genomic_DNA"/>
</dbReference>
<evidence type="ECO:0000259" key="2">
    <source>
        <dbReference type="Pfam" id="PF01498"/>
    </source>
</evidence>
<dbReference type="OrthoDB" id="4843387at2759"/>
<gene>
    <name evidence="5" type="ORF">AVEN_157486_1</name>
    <name evidence="6" type="ORF">AVEN_201622_1</name>
    <name evidence="3" type="ORF">AVEN_21094_1</name>
    <name evidence="4" type="ORF">AVEN_80074_1</name>
</gene>
<evidence type="ECO:0000313" key="7">
    <source>
        <dbReference type="Proteomes" id="UP000499080"/>
    </source>
</evidence>
<protein>
    <recommendedName>
        <fullName evidence="2">Transposase Tc1-like domain-containing protein</fullName>
    </recommendedName>
</protein>
<dbReference type="EMBL" id="BGPR01096341">
    <property type="protein sequence ID" value="GBM41716.1"/>
    <property type="molecule type" value="Genomic_DNA"/>
</dbReference>
<dbReference type="EMBL" id="BGPR01096348">
    <property type="protein sequence ID" value="GBM41751.1"/>
    <property type="molecule type" value="Genomic_DNA"/>
</dbReference>
<dbReference type="InterPro" id="IPR002492">
    <property type="entry name" value="Transposase_Tc1-like"/>
</dbReference>